<evidence type="ECO:0000313" key="1">
    <source>
        <dbReference type="EMBL" id="VDL95057.1"/>
    </source>
</evidence>
<evidence type="ECO:0000313" key="3">
    <source>
        <dbReference type="WBParaSite" id="SSLN_0000900901-mRNA-1"/>
    </source>
</evidence>
<sequence>MLLWPPLTGTQLSHLAPRSWVLPSGHTLGNRHDRRAKPAGRGSQIEKYAVVKLKQSTIPPVPIPLAILSRLLGSNRPERRTALVARELARYKVDIAALSETRFSEQGQLEEVGAGYTFFWSGRLKAERCDAGVAFAIQNDVVGRLFCQ</sequence>
<dbReference type="Proteomes" id="UP000275846">
    <property type="component" value="Unassembled WGS sequence"/>
</dbReference>
<dbReference type="WBParaSite" id="SSLN_0000900901-mRNA-1">
    <property type="protein sequence ID" value="SSLN_0000900901-mRNA-1"/>
    <property type="gene ID" value="SSLN_0000900901"/>
</dbReference>
<evidence type="ECO:0000313" key="2">
    <source>
        <dbReference type="Proteomes" id="UP000275846"/>
    </source>
</evidence>
<name>A0A183SWS4_SCHSO</name>
<dbReference type="SUPFAM" id="SSF56219">
    <property type="entry name" value="DNase I-like"/>
    <property type="match status" value="1"/>
</dbReference>
<dbReference type="AlphaFoldDB" id="A0A183SWS4"/>
<proteinExistence type="predicted"/>
<reference evidence="3" key="1">
    <citation type="submission" date="2016-06" db="UniProtKB">
        <authorList>
            <consortium name="WormBaseParasite"/>
        </authorList>
    </citation>
    <scope>IDENTIFICATION</scope>
</reference>
<reference evidence="1 2" key="2">
    <citation type="submission" date="2018-11" db="EMBL/GenBank/DDBJ databases">
        <authorList>
            <consortium name="Pathogen Informatics"/>
        </authorList>
    </citation>
    <scope>NUCLEOTIDE SEQUENCE [LARGE SCALE GENOMIC DNA]</scope>
    <source>
        <strain evidence="1 2">NST_G2</strain>
    </source>
</reference>
<dbReference type="Gene3D" id="3.60.10.10">
    <property type="entry name" value="Endonuclease/exonuclease/phosphatase"/>
    <property type="match status" value="1"/>
</dbReference>
<keyword evidence="2" id="KW-1185">Reference proteome</keyword>
<dbReference type="InterPro" id="IPR036691">
    <property type="entry name" value="Endo/exonu/phosph_ase_sf"/>
</dbReference>
<protein>
    <submittedName>
        <fullName evidence="1 3">Uncharacterized protein</fullName>
    </submittedName>
</protein>
<organism evidence="3">
    <name type="scientific">Schistocephalus solidus</name>
    <name type="common">Tapeworm</name>
    <dbReference type="NCBI Taxonomy" id="70667"/>
    <lineage>
        <taxon>Eukaryota</taxon>
        <taxon>Metazoa</taxon>
        <taxon>Spiralia</taxon>
        <taxon>Lophotrochozoa</taxon>
        <taxon>Platyhelminthes</taxon>
        <taxon>Cestoda</taxon>
        <taxon>Eucestoda</taxon>
        <taxon>Diphyllobothriidea</taxon>
        <taxon>Diphyllobothriidae</taxon>
        <taxon>Schistocephalus</taxon>
    </lineage>
</organism>
<gene>
    <name evidence="1" type="ORF">SSLN_LOCUS8672</name>
</gene>
<dbReference type="EMBL" id="UYSU01034780">
    <property type="protein sequence ID" value="VDL95057.1"/>
    <property type="molecule type" value="Genomic_DNA"/>
</dbReference>
<accession>A0A183SWS4</accession>